<accession>A0A2H1WJK1</accession>
<gene>
    <name evidence="1" type="ORF">SFRICE_012628</name>
</gene>
<reference evidence="1" key="1">
    <citation type="submission" date="2016-07" db="EMBL/GenBank/DDBJ databases">
        <authorList>
            <person name="Bretaudeau A."/>
        </authorList>
    </citation>
    <scope>NUCLEOTIDE SEQUENCE</scope>
    <source>
        <strain evidence="1">Rice</strain>
        <tissue evidence="1">Whole body</tissue>
    </source>
</reference>
<dbReference type="AlphaFoldDB" id="A0A2H1WJK1"/>
<sequence length="157" mass="16679">MEVSKFDCTVGAVAGQLDAVKRVASSIPVCSNSLCYPQIVVSGLGVIVTRWSSGCKCGYLARDLGLGSQVGQSIVGVFSIFRTFLCSSRETGIVLALCFVLSWDKRADGSPDGKQLTPKTPKAIQVYCRPFGVFCEAVISLRSSQPSSAEASYISHT</sequence>
<name>A0A2H1WJK1_SPOFR</name>
<protein>
    <submittedName>
        <fullName evidence="1">SFRICE_012628</fullName>
    </submittedName>
</protein>
<proteinExistence type="predicted"/>
<organism evidence="1">
    <name type="scientific">Spodoptera frugiperda</name>
    <name type="common">Fall armyworm</name>
    <dbReference type="NCBI Taxonomy" id="7108"/>
    <lineage>
        <taxon>Eukaryota</taxon>
        <taxon>Metazoa</taxon>
        <taxon>Ecdysozoa</taxon>
        <taxon>Arthropoda</taxon>
        <taxon>Hexapoda</taxon>
        <taxon>Insecta</taxon>
        <taxon>Pterygota</taxon>
        <taxon>Neoptera</taxon>
        <taxon>Endopterygota</taxon>
        <taxon>Lepidoptera</taxon>
        <taxon>Glossata</taxon>
        <taxon>Ditrysia</taxon>
        <taxon>Noctuoidea</taxon>
        <taxon>Noctuidae</taxon>
        <taxon>Amphipyrinae</taxon>
        <taxon>Spodoptera</taxon>
    </lineage>
</organism>
<dbReference type="EMBL" id="ODYU01009085">
    <property type="protein sequence ID" value="SOQ53251.1"/>
    <property type="molecule type" value="Genomic_DNA"/>
</dbReference>
<evidence type="ECO:0000313" key="1">
    <source>
        <dbReference type="EMBL" id="SOQ53251.1"/>
    </source>
</evidence>